<dbReference type="PANTHER" id="PTHR43014:SF4">
    <property type="entry name" value="PYRIDINE NUCLEOTIDE-DISULFIDE OXIDOREDUCTASE RCLA-RELATED"/>
    <property type="match status" value="1"/>
</dbReference>
<dbReference type="GO" id="GO:0050660">
    <property type="term" value="F:flavin adenine dinucleotide binding"/>
    <property type="evidence" value="ECO:0007669"/>
    <property type="project" value="TreeGrafter"/>
</dbReference>
<keyword evidence="15" id="KW-1185">Reference proteome</keyword>
<keyword evidence="2 11" id="KW-0285">Flavoprotein</keyword>
<dbReference type="GO" id="GO:0003955">
    <property type="term" value="F:NAD(P)H dehydrogenase (quinone) activity"/>
    <property type="evidence" value="ECO:0007669"/>
    <property type="project" value="TreeGrafter"/>
</dbReference>
<evidence type="ECO:0000256" key="2">
    <source>
        <dbReference type="ARBA" id="ARBA00022630"/>
    </source>
</evidence>
<keyword evidence="7 11" id="KW-0676">Redox-active center</keyword>
<evidence type="ECO:0000256" key="9">
    <source>
        <dbReference type="PIRSR" id="PIRSR000350-3"/>
    </source>
</evidence>
<dbReference type="SUPFAM" id="SSF51905">
    <property type="entry name" value="FAD/NAD(P)-binding domain"/>
    <property type="match status" value="1"/>
</dbReference>
<reference evidence="14 15" key="1">
    <citation type="journal article" date="2009" name="Stand. Genomic Sci.">
        <title>Complete genome sequence of Acidimicrobium ferrooxidans type strain (ICP).</title>
        <authorList>
            <person name="Clum A."/>
            <person name="Nolan M."/>
            <person name="Lang E."/>
            <person name="Glavina Del Rio T."/>
            <person name="Tice H."/>
            <person name="Copeland A."/>
            <person name="Cheng J.F."/>
            <person name="Lucas S."/>
            <person name="Chen F."/>
            <person name="Bruce D."/>
            <person name="Goodwin L."/>
            <person name="Pitluck S."/>
            <person name="Ivanova N."/>
            <person name="Mavrommatis K."/>
            <person name="Mikhailova N."/>
            <person name="Pati A."/>
            <person name="Chen A."/>
            <person name="Palaniappan K."/>
            <person name="Goker M."/>
            <person name="Spring S."/>
            <person name="Land M."/>
            <person name="Hauser L."/>
            <person name="Chang Y.J."/>
            <person name="Jeffries C.C."/>
            <person name="Chain P."/>
            <person name="Bristow J."/>
            <person name="Eisen J.A."/>
            <person name="Markowitz V."/>
            <person name="Hugenholtz P."/>
            <person name="Kyrpides N.C."/>
            <person name="Klenk H.P."/>
            <person name="Lapidus A."/>
        </authorList>
    </citation>
    <scope>NUCLEOTIDE SEQUENCE [LARGE SCALE GENOMIC DNA]</scope>
    <source>
        <strain evidence="15">DSM 10331 / JCM 15462 / NBRC 103882 / ICP</strain>
    </source>
</reference>
<feature type="binding site" evidence="9">
    <location>
        <position position="273"/>
    </location>
    <ligand>
        <name>NAD(+)</name>
        <dbReference type="ChEBI" id="CHEBI:57540"/>
    </ligand>
</feature>
<organism evidence="14 15">
    <name type="scientific">Acidimicrobium ferrooxidans (strain DSM 10331 / JCM 15462 / NBRC 103882 / ICP)</name>
    <dbReference type="NCBI Taxonomy" id="525909"/>
    <lineage>
        <taxon>Bacteria</taxon>
        <taxon>Bacillati</taxon>
        <taxon>Actinomycetota</taxon>
        <taxon>Acidimicrobiia</taxon>
        <taxon>Acidimicrobiales</taxon>
        <taxon>Acidimicrobiaceae</taxon>
        <taxon>Acidimicrobium</taxon>
    </lineage>
</organism>
<name>C7M2L8_ACIFD</name>
<keyword evidence="3 9" id="KW-0274">FAD</keyword>
<dbReference type="InterPro" id="IPR036188">
    <property type="entry name" value="FAD/NAD-bd_sf"/>
</dbReference>
<evidence type="ECO:0000313" key="14">
    <source>
        <dbReference type="EMBL" id="ACU53262.1"/>
    </source>
</evidence>
<dbReference type="Gene3D" id="3.50.50.60">
    <property type="entry name" value="FAD/NAD(P)-binding domain"/>
    <property type="match status" value="2"/>
</dbReference>
<comment type="cofactor">
    <cofactor evidence="9">
        <name>FAD</name>
        <dbReference type="ChEBI" id="CHEBI:57692"/>
    </cofactor>
    <text evidence="9">Binds 1 FAD per subunit.</text>
</comment>
<dbReference type="PRINTS" id="PR00368">
    <property type="entry name" value="FADPNR"/>
</dbReference>
<feature type="active site" description="Proton acceptor" evidence="8">
    <location>
        <position position="446"/>
    </location>
</feature>
<evidence type="ECO:0000256" key="11">
    <source>
        <dbReference type="RuleBase" id="RU003691"/>
    </source>
</evidence>
<feature type="domain" description="FAD/NAD(P)-binding" evidence="13">
    <location>
        <begin position="8"/>
        <end position="325"/>
    </location>
</feature>
<dbReference type="Gene3D" id="3.30.390.30">
    <property type="match status" value="1"/>
</dbReference>
<dbReference type="OrthoDB" id="4678789at2"/>
<sequence>MAREATADVVIVGAGGGGYPAAFALDRAGRSVVLVDPIGNLGGNCLAEGCIPSKAVREASLIRARSTRAETFGLRGTALDVDWSGVLAHKDRVQRLRYEQHTDELRASTIRFMTATARIDDAERIAIEEADGSTTLVRFHDLVLATGSAPSRLAIAGADLAVTSHELFRLGADLPFPSRPVIIGGGYIGVETASMLANLGAAPTILEATGGLLPGYDAALATGLASLLGQRVQLHVDALVRSITRVGSDYEVSWQHGGDVHVTRGDLVIMATGRHVQLPEGIDALGLAPDRAPTVDAQLRTSHPRVWAPGDVNGRTPLFHAAVRQSLVVAHCIMAGGRSTDAMDFDAVPTTVFTEPEVASVGLTEVEARTRHGDVMVGHYDFAGDARAQILDEREGFLALIAEPHRGTLLGAQVLGVDAAQLIAPLALAIHAGLTVDQLATMAFPHPMASEGIDRAARSLRP</sequence>
<dbReference type="Proteomes" id="UP000000771">
    <property type="component" value="Chromosome"/>
</dbReference>
<dbReference type="InterPro" id="IPR001100">
    <property type="entry name" value="Pyr_nuc-diS_OxRdtase"/>
</dbReference>
<dbReference type="NCBIfam" id="NF004943">
    <property type="entry name" value="PRK06292.2-1"/>
    <property type="match status" value="1"/>
</dbReference>
<dbReference type="STRING" id="525909.Afer_0293"/>
<evidence type="ECO:0000256" key="6">
    <source>
        <dbReference type="ARBA" id="ARBA00023157"/>
    </source>
</evidence>
<dbReference type="InterPro" id="IPR023753">
    <property type="entry name" value="FAD/NAD-binding_dom"/>
</dbReference>
<keyword evidence="4" id="KW-0521">NADP</keyword>
<feature type="binding site" evidence="9">
    <location>
        <begin position="184"/>
        <end position="191"/>
    </location>
    <ligand>
        <name>NAD(+)</name>
        <dbReference type="ChEBI" id="CHEBI:57540"/>
    </ligand>
</feature>
<feature type="binding site" evidence="9">
    <location>
        <begin position="146"/>
        <end position="148"/>
    </location>
    <ligand>
        <name>FAD</name>
        <dbReference type="ChEBI" id="CHEBI:57692"/>
    </ligand>
</feature>
<feature type="domain" description="Pyridine nucleotide-disulphide oxidoreductase dimerisation" evidence="12">
    <location>
        <begin position="348"/>
        <end position="456"/>
    </location>
</feature>
<dbReference type="KEGG" id="afo:Afer_0293"/>
<evidence type="ECO:0000256" key="8">
    <source>
        <dbReference type="PIRSR" id="PIRSR000350-2"/>
    </source>
</evidence>
<evidence type="ECO:0000259" key="12">
    <source>
        <dbReference type="Pfam" id="PF02852"/>
    </source>
</evidence>
<evidence type="ECO:0000256" key="4">
    <source>
        <dbReference type="ARBA" id="ARBA00022857"/>
    </source>
</evidence>
<dbReference type="HOGENOM" id="CLU_016755_0_2_11"/>
<dbReference type="EMBL" id="CP001631">
    <property type="protein sequence ID" value="ACU53262.1"/>
    <property type="molecule type" value="Genomic_DNA"/>
</dbReference>
<accession>C7M2L8</accession>
<feature type="binding site" evidence="9">
    <location>
        <position position="207"/>
    </location>
    <ligand>
        <name>NAD(+)</name>
        <dbReference type="ChEBI" id="CHEBI:57540"/>
    </ligand>
</feature>
<evidence type="ECO:0000256" key="3">
    <source>
        <dbReference type="ARBA" id="ARBA00022827"/>
    </source>
</evidence>
<dbReference type="RefSeq" id="WP_015797765.1">
    <property type="nucleotide sequence ID" value="NC_013124.1"/>
</dbReference>
<dbReference type="PROSITE" id="PS00076">
    <property type="entry name" value="PYRIDINE_REDOX_1"/>
    <property type="match status" value="1"/>
</dbReference>
<protein>
    <submittedName>
        <fullName evidence="14">Pyridine nucleotide-disulphide oxidoreductase dimerization region</fullName>
    </submittedName>
</protein>
<dbReference type="InterPro" id="IPR004099">
    <property type="entry name" value="Pyr_nucl-diS_OxRdtase_dimer"/>
</dbReference>
<dbReference type="InterPro" id="IPR016156">
    <property type="entry name" value="FAD/NAD-linked_Rdtase_dimer_sf"/>
</dbReference>
<evidence type="ECO:0000256" key="7">
    <source>
        <dbReference type="ARBA" id="ARBA00023284"/>
    </source>
</evidence>
<dbReference type="FunFam" id="3.30.390.30:FF:000001">
    <property type="entry name" value="Dihydrolipoyl dehydrogenase"/>
    <property type="match status" value="1"/>
</dbReference>
<feature type="disulfide bond" description="Redox-active" evidence="10">
    <location>
        <begin position="45"/>
        <end position="50"/>
    </location>
</feature>
<dbReference type="Pfam" id="PF07992">
    <property type="entry name" value="Pyr_redox_2"/>
    <property type="match status" value="1"/>
</dbReference>
<evidence type="ECO:0000256" key="5">
    <source>
        <dbReference type="ARBA" id="ARBA00023002"/>
    </source>
</evidence>
<dbReference type="PIRSF" id="PIRSF000350">
    <property type="entry name" value="Mercury_reductase_MerA"/>
    <property type="match status" value="1"/>
</dbReference>
<dbReference type="AlphaFoldDB" id="C7M2L8"/>
<keyword evidence="5 11" id="KW-0560">Oxidoreductase</keyword>
<dbReference type="SUPFAM" id="SSF55424">
    <property type="entry name" value="FAD/NAD-linked reductases, dimerisation (C-terminal) domain"/>
    <property type="match status" value="1"/>
</dbReference>
<dbReference type="PRINTS" id="PR00411">
    <property type="entry name" value="PNDRDTASEI"/>
</dbReference>
<dbReference type="GO" id="GO:0016668">
    <property type="term" value="F:oxidoreductase activity, acting on a sulfur group of donors, NAD(P) as acceptor"/>
    <property type="evidence" value="ECO:0007669"/>
    <property type="project" value="InterPro"/>
</dbReference>
<evidence type="ECO:0000259" key="13">
    <source>
        <dbReference type="Pfam" id="PF07992"/>
    </source>
</evidence>
<keyword evidence="9" id="KW-0547">Nucleotide-binding</keyword>
<keyword evidence="6" id="KW-1015">Disulfide bond</keyword>
<dbReference type="eggNOG" id="COG1249">
    <property type="taxonomic scope" value="Bacteria"/>
</dbReference>
<dbReference type="Pfam" id="PF02852">
    <property type="entry name" value="Pyr_redox_dim"/>
    <property type="match status" value="1"/>
</dbReference>
<proteinExistence type="inferred from homology"/>
<dbReference type="InterPro" id="IPR012999">
    <property type="entry name" value="Pyr_OxRdtase_I_AS"/>
</dbReference>
<keyword evidence="9" id="KW-0520">NAD</keyword>
<evidence type="ECO:0000256" key="1">
    <source>
        <dbReference type="ARBA" id="ARBA00007532"/>
    </source>
</evidence>
<feature type="binding site" evidence="9">
    <location>
        <position position="311"/>
    </location>
    <ligand>
        <name>FAD</name>
        <dbReference type="ChEBI" id="CHEBI:57692"/>
    </ligand>
</feature>
<evidence type="ECO:0000313" key="15">
    <source>
        <dbReference type="Proteomes" id="UP000000771"/>
    </source>
</evidence>
<evidence type="ECO:0000256" key="10">
    <source>
        <dbReference type="PIRSR" id="PIRSR000350-4"/>
    </source>
</evidence>
<gene>
    <name evidence="14" type="ordered locus">Afer_0293</name>
</gene>
<comment type="similarity">
    <text evidence="1 11">Belongs to the class-I pyridine nucleotide-disulfide oxidoreductase family.</text>
</comment>
<feature type="binding site" evidence="9">
    <location>
        <position position="54"/>
    </location>
    <ligand>
        <name>FAD</name>
        <dbReference type="ChEBI" id="CHEBI:57692"/>
    </ligand>
</feature>
<dbReference type="PANTHER" id="PTHR43014">
    <property type="entry name" value="MERCURIC REDUCTASE"/>
    <property type="match status" value="1"/>
</dbReference>